<feature type="region of interest" description="Disordered" evidence="1">
    <location>
        <begin position="80"/>
        <end position="100"/>
    </location>
</feature>
<sequence>MEFEWDETKRQQVLRERGVDILYAALIFEGPVLTRTDDRADYGEIRYVSLGVVDDECFIVVTTDRNNVRRLITAWKGSRNDRSRYQESLARRDPGDEGHR</sequence>
<proteinExistence type="predicted"/>
<dbReference type="OrthoDB" id="839663at2"/>
<keyword evidence="3" id="KW-1185">Reference proteome</keyword>
<dbReference type="EMBL" id="SMTL01000002">
    <property type="protein sequence ID" value="TDK37551.1"/>
    <property type="molecule type" value="Genomic_DNA"/>
</dbReference>
<dbReference type="Pfam" id="PF04365">
    <property type="entry name" value="BrnT_toxin"/>
    <property type="match status" value="1"/>
</dbReference>
<dbReference type="InterPro" id="IPR038573">
    <property type="entry name" value="BrnT_sf"/>
</dbReference>
<evidence type="ECO:0000256" key="1">
    <source>
        <dbReference type="SAM" id="MobiDB-lite"/>
    </source>
</evidence>
<gene>
    <name evidence="2" type="ORF">E2F50_11925</name>
</gene>
<dbReference type="Proteomes" id="UP000295238">
    <property type="component" value="Unassembled WGS sequence"/>
</dbReference>
<reference evidence="2 3" key="1">
    <citation type="submission" date="2019-03" db="EMBL/GenBank/DDBJ databases">
        <title>Rhizobium sp. nov., an bacterium isolated from biocrust in Mu Us Desert.</title>
        <authorList>
            <person name="Lixiong L."/>
        </authorList>
    </citation>
    <scope>NUCLEOTIDE SEQUENCE [LARGE SCALE GENOMIC DNA]</scope>
    <source>
        <strain evidence="2 3">SPY-1</strain>
    </source>
</reference>
<comment type="caution">
    <text evidence="2">The sequence shown here is derived from an EMBL/GenBank/DDBJ whole genome shotgun (WGS) entry which is preliminary data.</text>
</comment>
<accession>A0A4R5UKV1</accession>
<dbReference type="Gene3D" id="3.10.450.530">
    <property type="entry name" value="Ribonuclease toxin, BrnT, of type II toxin-antitoxin system"/>
    <property type="match status" value="1"/>
</dbReference>
<name>A0A4R5UKV1_9HYPH</name>
<dbReference type="AlphaFoldDB" id="A0A4R5UKV1"/>
<evidence type="ECO:0000313" key="2">
    <source>
        <dbReference type="EMBL" id="TDK37551.1"/>
    </source>
</evidence>
<dbReference type="InterPro" id="IPR007460">
    <property type="entry name" value="BrnT_toxin"/>
</dbReference>
<organism evidence="2 3">
    <name type="scientific">Rhizobium deserti</name>
    <dbReference type="NCBI Taxonomy" id="2547961"/>
    <lineage>
        <taxon>Bacteria</taxon>
        <taxon>Pseudomonadati</taxon>
        <taxon>Pseudomonadota</taxon>
        <taxon>Alphaproteobacteria</taxon>
        <taxon>Hyphomicrobiales</taxon>
        <taxon>Rhizobiaceae</taxon>
        <taxon>Rhizobium/Agrobacterium group</taxon>
        <taxon>Rhizobium</taxon>
    </lineage>
</organism>
<evidence type="ECO:0000313" key="3">
    <source>
        <dbReference type="Proteomes" id="UP000295238"/>
    </source>
</evidence>
<protein>
    <submittedName>
        <fullName evidence="2">BrnT family toxin</fullName>
    </submittedName>
</protein>